<proteinExistence type="predicted"/>
<dbReference type="Proteomes" id="UP000799302">
    <property type="component" value="Unassembled WGS sequence"/>
</dbReference>
<protein>
    <recommendedName>
        <fullName evidence="3">F-box domain-containing protein</fullName>
    </recommendedName>
</protein>
<evidence type="ECO:0000313" key="1">
    <source>
        <dbReference type="EMBL" id="KAF2668976.1"/>
    </source>
</evidence>
<reference evidence="1" key="1">
    <citation type="journal article" date="2020" name="Stud. Mycol.">
        <title>101 Dothideomycetes genomes: a test case for predicting lifestyles and emergence of pathogens.</title>
        <authorList>
            <person name="Haridas S."/>
            <person name="Albert R."/>
            <person name="Binder M."/>
            <person name="Bloem J."/>
            <person name="Labutti K."/>
            <person name="Salamov A."/>
            <person name="Andreopoulos B."/>
            <person name="Baker S."/>
            <person name="Barry K."/>
            <person name="Bills G."/>
            <person name="Bluhm B."/>
            <person name="Cannon C."/>
            <person name="Castanera R."/>
            <person name="Culley D."/>
            <person name="Daum C."/>
            <person name="Ezra D."/>
            <person name="Gonzalez J."/>
            <person name="Henrissat B."/>
            <person name="Kuo A."/>
            <person name="Liang C."/>
            <person name="Lipzen A."/>
            <person name="Lutzoni F."/>
            <person name="Magnuson J."/>
            <person name="Mondo S."/>
            <person name="Nolan M."/>
            <person name="Ohm R."/>
            <person name="Pangilinan J."/>
            <person name="Park H.-J."/>
            <person name="Ramirez L."/>
            <person name="Alfaro M."/>
            <person name="Sun H."/>
            <person name="Tritt A."/>
            <person name="Yoshinaga Y."/>
            <person name="Zwiers L.-H."/>
            <person name="Turgeon B."/>
            <person name="Goodwin S."/>
            <person name="Spatafora J."/>
            <person name="Crous P."/>
            <person name="Grigoriev I."/>
        </authorList>
    </citation>
    <scope>NUCLEOTIDE SEQUENCE</scope>
    <source>
        <strain evidence="1">CBS 115976</strain>
    </source>
</reference>
<dbReference type="PANTHER" id="PTHR42085">
    <property type="entry name" value="F-BOX DOMAIN-CONTAINING PROTEIN"/>
    <property type="match status" value="1"/>
</dbReference>
<dbReference type="EMBL" id="MU004235">
    <property type="protein sequence ID" value="KAF2668976.1"/>
    <property type="molecule type" value="Genomic_DNA"/>
</dbReference>
<dbReference type="AlphaFoldDB" id="A0A6A6UBI3"/>
<dbReference type="InterPro" id="IPR038883">
    <property type="entry name" value="AN11006-like"/>
</dbReference>
<dbReference type="OrthoDB" id="62952at2759"/>
<sequence>MANTAPFNFLLLPPELRAQIFSYLLPFTLPSTPLRPSTVWIRGSITPLLLNQQLHHEAAAQLYGTNTFALRVTYLGTRFLYSWLLPSGLRPSKALPFDFGERYMRYVRHVVVSVEHVDSYKGMIKYNCGGRGLSEGVRRQVESLVELLGQCERLGRVEVRLEGSAVLDAIRKKVVRAKETFEAGGVGQEVLEPFARLKGVAAPRVGGSVDGEFARSLEQIMGRDNSWVGDDKWT</sequence>
<gene>
    <name evidence="1" type="ORF">BT63DRAFT_424700</name>
</gene>
<dbReference type="PANTHER" id="PTHR42085:SF7">
    <property type="entry name" value="F-BOX DOMAIN-CONTAINING PROTEIN"/>
    <property type="match status" value="1"/>
</dbReference>
<name>A0A6A6UBI3_9PEZI</name>
<organism evidence="1 2">
    <name type="scientific">Microthyrium microscopicum</name>
    <dbReference type="NCBI Taxonomy" id="703497"/>
    <lineage>
        <taxon>Eukaryota</taxon>
        <taxon>Fungi</taxon>
        <taxon>Dikarya</taxon>
        <taxon>Ascomycota</taxon>
        <taxon>Pezizomycotina</taxon>
        <taxon>Dothideomycetes</taxon>
        <taxon>Dothideomycetes incertae sedis</taxon>
        <taxon>Microthyriales</taxon>
        <taxon>Microthyriaceae</taxon>
        <taxon>Microthyrium</taxon>
    </lineage>
</organism>
<accession>A0A6A6UBI3</accession>
<evidence type="ECO:0000313" key="2">
    <source>
        <dbReference type="Proteomes" id="UP000799302"/>
    </source>
</evidence>
<evidence type="ECO:0008006" key="3">
    <source>
        <dbReference type="Google" id="ProtNLM"/>
    </source>
</evidence>
<keyword evidence="2" id="KW-1185">Reference proteome</keyword>